<evidence type="ECO:0000313" key="3">
    <source>
        <dbReference type="Proteomes" id="UP000426027"/>
    </source>
</evidence>
<accession>A0A6I6G8Y0</accession>
<feature type="domain" description="PKD" evidence="1">
    <location>
        <begin position="780"/>
        <end position="826"/>
    </location>
</feature>
<evidence type="ECO:0000259" key="1">
    <source>
        <dbReference type="PROSITE" id="PS50093"/>
    </source>
</evidence>
<reference evidence="2 3" key="1">
    <citation type="submission" date="2019-11" db="EMBL/GenBank/DDBJ databases">
        <authorList>
            <person name="Im W.T."/>
        </authorList>
    </citation>
    <scope>NUCLEOTIDE SEQUENCE [LARGE SCALE GENOMIC DNA]</scope>
    <source>
        <strain evidence="2 3">SB-02</strain>
    </source>
</reference>
<dbReference type="InterPro" id="IPR013783">
    <property type="entry name" value="Ig-like_fold"/>
</dbReference>
<feature type="domain" description="PKD" evidence="1">
    <location>
        <begin position="696"/>
        <end position="733"/>
    </location>
</feature>
<dbReference type="RefSeq" id="WP_157479579.1">
    <property type="nucleotide sequence ID" value="NZ_CP046566.1"/>
</dbReference>
<feature type="domain" description="PKD" evidence="1">
    <location>
        <begin position="955"/>
        <end position="995"/>
    </location>
</feature>
<dbReference type="Proteomes" id="UP000426027">
    <property type="component" value="Chromosome"/>
</dbReference>
<sequence length="1099" mass="117284">MPIQRHRYKHKSSKPGYYNFILGNDPAQWNGNIHAYGEVWMKGMYAGVDVRYYSENGFLKYDLVLQPNARLQDIQIAYSGDVRLSLRSNGDLLVKTSIGEVVEKAPVSYQLLNGVRKEVPVKYVLNGNTVKLKSSGYDPSQTLIIDPTLVFSSFTGSASDNWGYTATYDAGGNLYAGGIVFGNNYPVTAGAFQRTFAGGNTQTGEDRGFDIAIMKFNATGTQRVYATYLGGSANEQPHSLIVDNAGNLVMAGRTTSNNYPSTARIGTGGSWDIVVTKLNAAGSGLVGSIVMGGSGDDGVNIKHKYTGSITANSLMQNYGDDARSEVMLDAAGNILVASCTRSTNFPLSGNAIQSTLSGEQDALLLKFPPNLSGNTFATLLGGSGDDAAYVVTIGPTGNIYVGGGTTSANFPGNKTGTVGPVYSGGLADGFVAEVTQDGSTLIRSTFIGTAGTDQIYGVQFDRFGFFYCMGTSTGSFAVRNAAFSQTGGKQFIAKLTNDLSSWVYSTVFGTNSTGPNISPTAFLVDRCENVYVSGWGGAVITPSTGGTQFAAGGTLGMTITPDAIQSQTDGRDFYFFVMERDATRQLFGSFFGQITSSTIAGGADHVDGGTSRFDAAGAIYQGICANCTPGQFPITPGVVGPTNPSGGCNQAVIKVNFDLSGIRSGVKSSIGSVDGDTSGCVPITVSFRDTVALARSYEWDFGDGTRITTTNNNVSHTYTVVGQYRVQLVSVDSTKCYPRDTSYVTIRIRDDIASVQAAATKLSPCESNAYRFDNLSVPFTGKPFKSNSFTWIFGDNSAPVVAGTAPVTHAFPGAGTYNVQLILTDTNYCNAPDTFRLPLRVSPLVDAQFTTPATGCAPYEAFFQNNSLGGQQFFWDFGDGTNSTAVSPVKTYAVPGTYRIKMIAIDSSTCNIIDSTEQTVIVSGKPTADFSFTPVPSQENIPTTFTNLSTVVPRYKWFFGDGDSLLTFRRDTLVRHQYNQTGTYNACLIAINEFGCTDTICRPVPAIVNPLIDVVSAFTPNGDGVNDRAVVFGFGVAKMTFRIYNRWGQLMFETATPRTGWDGNFNGKPQPMDAYGFTLEAEMVSGEKVKRSGSITLIR</sequence>
<gene>
    <name evidence="2" type="ORF">GLV81_14910</name>
</gene>
<dbReference type="CDD" id="cd00146">
    <property type="entry name" value="PKD"/>
    <property type="match status" value="3"/>
</dbReference>
<dbReference type="NCBIfam" id="TIGR04131">
    <property type="entry name" value="Bac_Flav_CTERM"/>
    <property type="match status" value="1"/>
</dbReference>
<dbReference type="SUPFAM" id="SSF49299">
    <property type="entry name" value="PKD domain"/>
    <property type="match status" value="4"/>
</dbReference>
<dbReference type="InterPro" id="IPR022409">
    <property type="entry name" value="PKD/Chitinase_dom"/>
</dbReference>
<dbReference type="Pfam" id="PF13585">
    <property type="entry name" value="CHU_C"/>
    <property type="match status" value="1"/>
</dbReference>
<dbReference type="Pfam" id="PF18911">
    <property type="entry name" value="PKD_4"/>
    <property type="match status" value="4"/>
</dbReference>
<dbReference type="AlphaFoldDB" id="A0A6I6G8Y0"/>
<dbReference type="Gene3D" id="2.60.40.10">
    <property type="entry name" value="Immunoglobulins"/>
    <property type="match status" value="4"/>
</dbReference>
<dbReference type="PROSITE" id="PS50093">
    <property type="entry name" value="PKD"/>
    <property type="match status" value="4"/>
</dbReference>
<dbReference type="InterPro" id="IPR026341">
    <property type="entry name" value="T9SS_type_B"/>
</dbReference>
<dbReference type="EMBL" id="CP046566">
    <property type="protein sequence ID" value="QGW29226.1"/>
    <property type="molecule type" value="Genomic_DNA"/>
</dbReference>
<dbReference type="InterPro" id="IPR052918">
    <property type="entry name" value="Motility_Chemotaxis_Reg"/>
</dbReference>
<dbReference type="InterPro" id="IPR000601">
    <property type="entry name" value="PKD_dom"/>
</dbReference>
<dbReference type="InterPro" id="IPR035986">
    <property type="entry name" value="PKD_dom_sf"/>
</dbReference>
<name>A0A6I6G8Y0_9BACT</name>
<dbReference type="Pfam" id="PF25778">
    <property type="entry name" value="DUF7948"/>
    <property type="match status" value="1"/>
</dbReference>
<evidence type="ECO:0000313" key="2">
    <source>
        <dbReference type="EMBL" id="QGW29226.1"/>
    </source>
</evidence>
<organism evidence="2 3">
    <name type="scientific">Phnomibacter ginsenosidimutans</name>
    <dbReference type="NCBI Taxonomy" id="2676868"/>
    <lineage>
        <taxon>Bacteria</taxon>
        <taxon>Pseudomonadati</taxon>
        <taxon>Bacteroidota</taxon>
        <taxon>Chitinophagia</taxon>
        <taxon>Chitinophagales</taxon>
        <taxon>Chitinophagaceae</taxon>
        <taxon>Phnomibacter</taxon>
    </lineage>
</organism>
<proteinExistence type="predicted"/>
<dbReference type="InterPro" id="IPR057708">
    <property type="entry name" value="DUF7948"/>
</dbReference>
<feature type="domain" description="PKD" evidence="1">
    <location>
        <begin position="873"/>
        <end position="927"/>
    </location>
</feature>
<protein>
    <submittedName>
        <fullName evidence="2">PKD domain-containing protein</fullName>
    </submittedName>
</protein>
<dbReference type="PANTHER" id="PTHR35580:SF1">
    <property type="entry name" value="PHYTASE-LIKE DOMAIN-CONTAINING PROTEIN"/>
    <property type="match status" value="1"/>
</dbReference>
<dbReference type="KEGG" id="fls:GLV81_14910"/>
<keyword evidence="3" id="KW-1185">Reference proteome</keyword>
<dbReference type="SMART" id="SM00089">
    <property type="entry name" value="PKD"/>
    <property type="match status" value="4"/>
</dbReference>
<dbReference type="PANTHER" id="PTHR35580">
    <property type="entry name" value="CELL SURFACE GLYCOPROTEIN (S-LAYER PROTEIN)-LIKE PROTEIN"/>
    <property type="match status" value="1"/>
</dbReference>